<sequence length="155" mass="17386">MVADQDAYTSQIKPLIRPVTDKNLVVVVPSRTYFMENHLRVLREGTPNLTMAAIDANPGFATGYSEYINLPKWIETKKIYPSIEVKVVDVPTSILPTDQSDALIMTLTPKLGARDQWYFHSAKNGKRAIQGDNGVVELFDRWDSMLDAVKTAAMQ</sequence>
<evidence type="ECO:0000313" key="1">
    <source>
        <dbReference type="EMBL" id="QCN97393.1"/>
    </source>
</evidence>
<evidence type="ECO:0000313" key="2">
    <source>
        <dbReference type="Proteomes" id="UP000298595"/>
    </source>
</evidence>
<dbReference type="Proteomes" id="UP000298595">
    <property type="component" value="Plasmid p1"/>
</dbReference>
<protein>
    <submittedName>
        <fullName evidence="1">Uncharacterized protein</fullName>
    </submittedName>
</protein>
<geneLocation type="plasmid" evidence="1 2">
    <name>p1</name>
</geneLocation>
<proteinExistence type="predicted"/>
<dbReference type="KEGG" id="aare:D3093_19300"/>
<organism evidence="1 2">
    <name type="scientific">Azospirillum argentinense</name>
    <dbReference type="NCBI Taxonomy" id="2970906"/>
    <lineage>
        <taxon>Bacteria</taxon>
        <taxon>Pseudomonadati</taxon>
        <taxon>Pseudomonadota</taxon>
        <taxon>Alphaproteobacteria</taxon>
        <taxon>Rhodospirillales</taxon>
        <taxon>Azospirillaceae</taxon>
        <taxon>Azospirillum</taxon>
    </lineage>
</organism>
<accession>A0A4D8PFG3</accession>
<keyword evidence="1" id="KW-0614">Plasmid</keyword>
<dbReference type="EMBL" id="CP032322">
    <property type="protein sequence ID" value="QCN97393.1"/>
    <property type="molecule type" value="Genomic_DNA"/>
</dbReference>
<gene>
    <name evidence="1" type="ORF">D3093_19300</name>
</gene>
<reference evidence="1 2" key="1">
    <citation type="submission" date="2018-09" db="EMBL/GenBank/DDBJ databases">
        <title>Whole genome based analysis of evolution and adaptive divergence in Indian and Brazilian strains of Azospirillum brasilense.</title>
        <authorList>
            <person name="Singh C."/>
            <person name="Tripathi A.K."/>
        </authorList>
    </citation>
    <scope>NUCLEOTIDE SEQUENCE [LARGE SCALE GENOMIC DNA]</scope>
    <source>
        <strain evidence="1 2">MTCC4035</strain>
        <plasmid evidence="1 2">p1</plasmid>
    </source>
</reference>
<name>A0A4D8PFG3_9PROT</name>
<dbReference type="AlphaFoldDB" id="A0A4D8PFG3"/>